<organism evidence="2 3">
    <name type="scientific">Cetraspora pellucida</name>
    <dbReference type="NCBI Taxonomy" id="1433469"/>
    <lineage>
        <taxon>Eukaryota</taxon>
        <taxon>Fungi</taxon>
        <taxon>Fungi incertae sedis</taxon>
        <taxon>Mucoromycota</taxon>
        <taxon>Glomeromycotina</taxon>
        <taxon>Glomeromycetes</taxon>
        <taxon>Diversisporales</taxon>
        <taxon>Gigasporaceae</taxon>
        <taxon>Cetraspora</taxon>
    </lineage>
</organism>
<dbReference type="InterPro" id="IPR056596">
    <property type="entry name" value="FLAD1_M"/>
</dbReference>
<proteinExistence type="predicted"/>
<dbReference type="AlphaFoldDB" id="A0A9N9CU22"/>
<dbReference type="Gene3D" id="3.40.980.10">
    <property type="entry name" value="MoaB/Mog-like domain"/>
    <property type="match status" value="1"/>
</dbReference>
<comment type="caution">
    <text evidence="2">The sequence shown here is derived from an EMBL/GenBank/DDBJ whole genome shotgun (WGS) entry which is preliminary data.</text>
</comment>
<dbReference type="PANTHER" id="PTHR47675:SF1">
    <property type="entry name" value="MOLYBDOPTERIN BINDING DOMAIN PROTEIN (AFU_ORTHOLOGUE AFUA_5G11210)"/>
    <property type="match status" value="1"/>
</dbReference>
<dbReference type="EMBL" id="CAJVQA010005037">
    <property type="protein sequence ID" value="CAG8611838.1"/>
    <property type="molecule type" value="Genomic_DNA"/>
</dbReference>
<dbReference type="CDD" id="cd00885">
    <property type="entry name" value="cinA"/>
    <property type="match status" value="1"/>
</dbReference>
<evidence type="ECO:0000313" key="3">
    <source>
        <dbReference type="Proteomes" id="UP000789759"/>
    </source>
</evidence>
<keyword evidence="3" id="KW-1185">Reference proteome</keyword>
<dbReference type="GO" id="GO:0047884">
    <property type="term" value="F:FAD diphosphatase activity"/>
    <property type="evidence" value="ECO:0007669"/>
    <property type="project" value="TreeGrafter"/>
</dbReference>
<dbReference type="Pfam" id="PF00994">
    <property type="entry name" value="MoCF_biosynth"/>
    <property type="match status" value="1"/>
</dbReference>
<protein>
    <submittedName>
        <fullName evidence="2">6341_t:CDS:1</fullName>
    </submittedName>
</protein>
<accession>A0A9N9CU22</accession>
<sequence length="369" mass="42061">KREVKAIEQVVEKEMNEKEIKSIDKEEAEDPMTFYSLPALVFQSVKFCQSNHSHYVMRIRRIGGFVPRCWFNCAVHGSSRIMIEQKKDEKSCIFPTTPISELQDRSFPKTSACLVIGDEILNGKTVDSNSGFFAKFCFDFGISLKRIEVIPDKEEEIIEAVRRFSNNYDFVVTSGGIGPTHDDITYLSIARAYNLPLNYHQPTLERMVDTVQCIPSHLKTLESKPTKAMVEAKHRMALFPHPSRVIYPDEKLWIPIVIVNENIHILPGVPKLFKALLTGYSKYIKGDKFVRKFVKTYYPESFIAPILTEAQEKVKDFGVKIGSYPEMTDDNRHVVVVSFLAKDNAVTAEVVEKISKEVSEKIDGVIIDI</sequence>
<dbReference type="InterPro" id="IPR036425">
    <property type="entry name" value="MoaB/Mog-like_dom_sf"/>
</dbReference>
<gene>
    <name evidence="2" type="ORF">CPELLU_LOCUS7492</name>
</gene>
<dbReference type="OrthoDB" id="448496at2759"/>
<dbReference type="GO" id="GO:0042726">
    <property type="term" value="P:flavin-containing compound metabolic process"/>
    <property type="evidence" value="ECO:0007669"/>
    <property type="project" value="TreeGrafter"/>
</dbReference>
<dbReference type="Proteomes" id="UP000789759">
    <property type="component" value="Unassembled WGS sequence"/>
</dbReference>
<dbReference type="SUPFAM" id="SSF53218">
    <property type="entry name" value="Molybdenum cofactor biosynthesis proteins"/>
    <property type="match status" value="1"/>
</dbReference>
<evidence type="ECO:0000259" key="1">
    <source>
        <dbReference type="SMART" id="SM00852"/>
    </source>
</evidence>
<feature type="domain" description="MoaB/Mog" evidence="1">
    <location>
        <begin position="112"/>
        <end position="287"/>
    </location>
</feature>
<dbReference type="SMART" id="SM00852">
    <property type="entry name" value="MoCF_biosynth"/>
    <property type="match status" value="1"/>
</dbReference>
<name>A0A9N9CU22_9GLOM</name>
<dbReference type="Pfam" id="PF24102">
    <property type="entry name" value="FLAD1_M"/>
    <property type="match status" value="1"/>
</dbReference>
<dbReference type="PANTHER" id="PTHR47675">
    <property type="entry name" value="MOLYBDOPTERIN BINDING DOMAIN PROTEIN (AFU_ORTHOLOGUE AFUA_5G11210)"/>
    <property type="match status" value="1"/>
</dbReference>
<reference evidence="2" key="1">
    <citation type="submission" date="2021-06" db="EMBL/GenBank/DDBJ databases">
        <authorList>
            <person name="Kallberg Y."/>
            <person name="Tangrot J."/>
            <person name="Rosling A."/>
        </authorList>
    </citation>
    <scope>NUCLEOTIDE SEQUENCE</scope>
    <source>
        <strain evidence="2">FL966</strain>
    </source>
</reference>
<evidence type="ECO:0000313" key="2">
    <source>
        <dbReference type="EMBL" id="CAG8611838.1"/>
    </source>
</evidence>
<dbReference type="InterPro" id="IPR001453">
    <property type="entry name" value="MoaB/Mog_dom"/>
</dbReference>
<feature type="non-terminal residue" evidence="2">
    <location>
        <position position="369"/>
    </location>
</feature>